<evidence type="ECO:0000313" key="2">
    <source>
        <dbReference type="Proteomes" id="UP000824125"/>
    </source>
</evidence>
<organism evidence="1 2">
    <name type="scientific">Candidatus Scybalenecus merdavium</name>
    <dbReference type="NCBI Taxonomy" id="2840939"/>
    <lineage>
        <taxon>Bacteria</taxon>
        <taxon>Bacillati</taxon>
        <taxon>Bacillota</taxon>
        <taxon>Clostridia</taxon>
        <taxon>Eubacteriales</taxon>
        <taxon>Oscillospiraceae</taxon>
        <taxon>Oscillospiraceae incertae sedis</taxon>
        <taxon>Candidatus Scybalenecus</taxon>
    </lineage>
</organism>
<reference evidence="1" key="1">
    <citation type="submission" date="2020-10" db="EMBL/GenBank/DDBJ databases">
        <authorList>
            <person name="Gilroy R."/>
        </authorList>
    </citation>
    <scope>NUCLEOTIDE SEQUENCE</scope>
    <source>
        <strain evidence="1">CHK176-6737</strain>
    </source>
</reference>
<name>A0A9D1SN30_9FIRM</name>
<evidence type="ECO:0000313" key="1">
    <source>
        <dbReference type="EMBL" id="HIU69032.1"/>
    </source>
</evidence>
<accession>A0A9D1SN30</accession>
<protein>
    <submittedName>
        <fullName evidence="1">TnpV protein</fullName>
    </submittedName>
</protein>
<dbReference type="AlphaFoldDB" id="A0A9D1SN30"/>
<dbReference type="Pfam" id="PF14198">
    <property type="entry name" value="TnpV"/>
    <property type="match status" value="1"/>
</dbReference>
<sequence length="74" mass="8617">MYYVNLLTSGKLNSYLADINEQAEEMFSRLVKQLAKKENVTGKFKVENQMEWVGRMNNIRNRATEIVNADLIYA</sequence>
<comment type="caution">
    <text evidence="1">The sequence shown here is derived from an EMBL/GenBank/DDBJ whole genome shotgun (WGS) entry which is preliminary data.</text>
</comment>
<dbReference type="EMBL" id="DVNM01000020">
    <property type="protein sequence ID" value="HIU69032.1"/>
    <property type="molecule type" value="Genomic_DNA"/>
</dbReference>
<gene>
    <name evidence="1" type="ORF">IAD23_03665</name>
</gene>
<proteinExistence type="predicted"/>
<dbReference type="Proteomes" id="UP000824125">
    <property type="component" value="Unassembled WGS sequence"/>
</dbReference>
<dbReference type="InterPro" id="IPR026989">
    <property type="entry name" value="TnpV"/>
</dbReference>
<reference evidence="1" key="2">
    <citation type="journal article" date="2021" name="PeerJ">
        <title>Extensive microbial diversity within the chicken gut microbiome revealed by metagenomics and culture.</title>
        <authorList>
            <person name="Gilroy R."/>
            <person name="Ravi A."/>
            <person name="Getino M."/>
            <person name="Pursley I."/>
            <person name="Horton D.L."/>
            <person name="Alikhan N.F."/>
            <person name="Baker D."/>
            <person name="Gharbi K."/>
            <person name="Hall N."/>
            <person name="Watson M."/>
            <person name="Adriaenssens E.M."/>
            <person name="Foster-Nyarko E."/>
            <person name="Jarju S."/>
            <person name="Secka A."/>
            <person name="Antonio M."/>
            <person name="Oren A."/>
            <person name="Chaudhuri R.R."/>
            <person name="La Ragione R."/>
            <person name="Hildebrand F."/>
            <person name="Pallen M.J."/>
        </authorList>
    </citation>
    <scope>NUCLEOTIDE SEQUENCE</scope>
    <source>
        <strain evidence="1">CHK176-6737</strain>
    </source>
</reference>